<sequence>MSDTGSSADVAASDNDADNTAMLISDSASVDEVGAVLDGLGDIVSAVRSVDNDAGGDAVGLGNEEDSNASGIPAYNSGYVNEALGGSEDSMASTGVGTMPARGRYDMEKKTEESTGEENVDSIERMKKPTAAHIARHGHTFVPAVMLGHHVASTSYRHRRSASHGLRGKHRRSTSVWVDEGLVEEDGDRAIGGALTDYLHARGETRGEGGGDAVSGEGVEELEGGTEVEDGKEENEEKKEKGEDIPQVQYKKAAKRILAAVYGIDLDKIDVNAPRLANYYFATKEEKKKEQERRIVRGVLNAVKRHGDETEAQWEVAAKSMSDVEEWKLGYTEWKAAWRGWWAVKQVRWSKANRKRMPPSAMFFGTLVHNASVLKQGAKKGISNMVVGTRKWGRMGWSAVKRGTKATYRAGRDFATAHKRTVLVALAIVVVSVLTIILLKAPWLLPEITNWEQEIAQVVSLGANVTTLASSFPKNEL</sequence>
<keyword evidence="2" id="KW-0812">Transmembrane</keyword>
<feature type="compositionally biased region" description="Basic and acidic residues" evidence="1">
    <location>
        <begin position="103"/>
        <end position="113"/>
    </location>
</feature>
<feature type="transmembrane region" description="Helical" evidence="2">
    <location>
        <begin position="422"/>
        <end position="439"/>
    </location>
</feature>
<keyword evidence="2" id="KW-0472">Membrane</keyword>
<reference evidence="3 4" key="1">
    <citation type="journal article" date="2016" name="Mol. Biol. Evol.">
        <title>Comparative Genomics of Early-Diverging Mushroom-Forming Fungi Provides Insights into the Origins of Lignocellulose Decay Capabilities.</title>
        <authorList>
            <person name="Nagy L.G."/>
            <person name="Riley R."/>
            <person name="Tritt A."/>
            <person name="Adam C."/>
            <person name="Daum C."/>
            <person name="Floudas D."/>
            <person name="Sun H."/>
            <person name="Yadav J.S."/>
            <person name="Pangilinan J."/>
            <person name="Larsson K.H."/>
            <person name="Matsuura K."/>
            <person name="Barry K."/>
            <person name="Labutti K."/>
            <person name="Kuo R."/>
            <person name="Ohm R.A."/>
            <person name="Bhattacharya S.S."/>
            <person name="Shirouzu T."/>
            <person name="Yoshinaga Y."/>
            <person name="Martin F.M."/>
            <person name="Grigoriev I.V."/>
            <person name="Hibbett D.S."/>
        </authorList>
    </citation>
    <scope>NUCLEOTIDE SEQUENCE [LARGE SCALE GENOMIC DNA]</scope>
    <source>
        <strain evidence="3 4">HHB12733</strain>
    </source>
</reference>
<feature type="region of interest" description="Disordered" evidence="1">
    <location>
        <begin position="203"/>
        <end position="244"/>
    </location>
</feature>
<evidence type="ECO:0000256" key="2">
    <source>
        <dbReference type="SAM" id="Phobius"/>
    </source>
</evidence>
<evidence type="ECO:0000256" key="1">
    <source>
        <dbReference type="SAM" id="MobiDB-lite"/>
    </source>
</evidence>
<organism evidence="3 4">
    <name type="scientific">Calocera cornea HHB12733</name>
    <dbReference type="NCBI Taxonomy" id="1353952"/>
    <lineage>
        <taxon>Eukaryota</taxon>
        <taxon>Fungi</taxon>
        <taxon>Dikarya</taxon>
        <taxon>Basidiomycota</taxon>
        <taxon>Agaricomycotina</taxon>
        <taxon>Dacrymycetes</taxon>
        <taxon>Dacrymycetales</taxon>
        <taxon>Dacrymycetaceae</taxon>
        <taxon>Calocera</taxon>
    </lineage>
</organism>
<accession>A0A165DA94</accession>
<dbReference type="AlphaFoldDB" id="A0A165DA94"/>
<keyword evidence="4" id="KW-1185">Reference proteome</keyword>
<dbReference type="EMBL" id="KV424068">
    <property type="protein sequence ID" value="KZT52384.1"/>
    <property type="molecule type" value="Genomic_DNA"/>
</dbReference>
<keyword evidence="2" id="KW-1133">Transmembrane helix</keyword>
<evidence type="ECO:0000313" key="3">
    <source>
        <dbReference type="EMBL" id="KZT52384.1"/>
    </source>
</evidence>
<evidence type="ECO:0000313" key="4">
    <source>
        <dbReference type="Proteomes" id="UP000076842"/>
    </source>
</evidence>
<dbReference type="InParanoid" id="A0A165DA94"/>
<name>A0A165DA94_9BASI</name>
<dbReference type="Proteomes" id="UP000076842">
    <property type="component" value="Unassembled WGS sequence"/>
</dbReference>
<feature type="compositionally biased region" description="Basic and acidic residues" evidence="1">
    <location>
        <begin position="235"/>
        <end position="244"/>
    </location>
</feature>
<feature type="region of interest" description="Disordered" evidence="1">
    <location>
        <begin position="89"/>
        <end position="121"/>
    </location>
</feature>
<feature type="compositionally biased region" description="Acidic residues" evidence="1">
    <location>
        <begin position="218"/>
        <end position="234"/>
    </location>
</feature>
<protein>
    <submittedName>
        <fullName evidence="3">Uncharacterized protein</fullName>
    </submittedName>
</protein>
<proteinExistence type="predicted"/>
<gene>
    <name evidence="3" type="ORF">CALCODRAFT_512096</name>
</gene>